<feature type="domain" description="THIF-type NAD/FAD binding fold" evidence="1">
    <location>
        <begin position="14"/>
        <end position="245"/>
    </location>
</feature>
<dbReference type="CDD" id="cd00755">
    <property type="entry name" value="YgdL_like"/>
    <property type="match status" value="1"/>
</dbReference>
<sequence>MDNDQRFIRTKLLLGDAAFSRLQAGHVAIIGLGAVGGYAMEGLVRAGVGEITLVDFDTIQPSNLNRQILALDSTIGTTKVRAGECRSKDINPACRVHALELFADDQSIATILDLHPDVVIDAIDSLNPKVQILSACHHQPVKVFSSMGAALRRDPWQIRCDDIAKTHGCPLARRLRKRLRTLGVFSGITCVYSTEPVEFTYPPTDPAGLPVFDRGRQRNTLGSLPTLTALFGLTLANEAIRWLAEERP</sequence>
<dbReference type="InterPro" id="IPR035985">
    <property type="entry name" value="Ubiquitin-activating_enz"/>
</dbReference>
<accession>A0ABN6M9A8</accession>
<keyword evidence="3" id="KW-1185">Reference proteome</keyword>
<name>A0ABN6M9A8_9BACT</name>
<dbReference type="SUPFAM" id="SSF69572">
    <property type="entry name" value="Activating enzymes of the ubiquitin-like proteins"/>
    <property type="match status" value="1"/>
</dbReference>
<evidence type="ECO:0000313" key="3">
    <source>
        <dbReference type="Proteomes" id="UP000830055"/>
    </source>
</evidence>
<dbReference type="InterPro" id="IPR045886">
    <property type="entry name" value="ThiF/MoeB/HesA"/>
</dbReference>
<dbReference type="Pfam" id="PF00899">
    <property type="entry name" value="ThiF"/>
    <property type="match status" value="1"/>
</dbReference>
<dbReference type="Proteomes" id="UP000830055">
    <property type="component" value="Chromosome"/>
</dbReference>
<protein>
    <submittedName>
        <fullName evidence="2">tRNA threonylcarbamoyladenosine dehydratase</fullName>
    </submittedName>
</protein>
<proteinExistence type="predicted"/>
<dbReference type="PANTHER" id="PTHR43267">
    <property type="entry name" value="TRNA THREONYLCARBAMOYLADENOSINE DEHYDRATASE"/>
    <property type="match status" value="1"/>
</dbReference>
<dbReference type="InterPro" id="IPR000594">
    <property type="entry name" value="ThiF_NAD_FAD-bd"/>
</dbReference>
<reference evidence="2 3" key="1">
    <citation type="submission" date="2022-01" db="EMBL/GenBank/DDBJ databases">
        <title>Desulfofustis limnae sp. nov., a novel mesophilic sulfate-reducing bacterium isolated from marsh soil.</title>
        <authorList>
            <person name="Watanabe M."/>
            <person name="Takahashi A."/>
            <person name="Kojima H."/>
            <person name="Fukui M."/>
        </authorList>
    </citation>
    <scope>NUCLEOTIDE SEQUENCE [LARGE SCALE GENOMIC DNA]</scope>
    <source>
        <strain evidence="2 3">PPLL</strain>
    </source>
</reference>
<evidence type="ECO:0000313" key="2">
    <source>
        <dbReference type="EMBL" id="BDD89411.1"/>
    </source>
</evidence>
<evidence type="ECO:0000259" key="1">
    <source>
        <dbReference type="Pfam" id="PF00899"/>
    </source>
</evidence>
<dbReference type="EMBL" id="AP025516">
    <property type="protein sequence ID" value="BDD89411.1"/>
    <property type="molecule type" value="Genomic_DNA"/>
</dbReference>
<dbReference type="Gene3D" id="3.40.50.720">
    <property type="entry name" value="NAD(P)-binding Rossmann-like Domain"/>
    <property type="match status" value="1"/>
</dbReference>
<dbReference type="RefSeq" id="WP_284152714.1">
    <property type="nucleotide sequence ID" value="NZ_AP025516.1"/>
</dbReference>
<organism evidence="2 3">
    <name type="scientific">Desulfofustis limnaeus</name>
    <dbReference type="NCBI Taxonomy" id="2740163"/>
    <lineage>
        <taxon>Bacteria</taxon>
        <taxon>Pseudomonadati</taxon>
        <taxon>Thermodesulfobacteriota</taxon>
        <taxon>Desulfobulbia</taxon>
        <taxon>Desulfobulbales</taxon>
        <taxon>Desulfocapsaceae</taxon>
        <taxon>Desulfofustis</taxon>
    </lineage>
</organism>
<dbReference type="PANTHER" id="PTHR43267:SF1">
    <property type="entry name" value="TRNA THREONYLCARBAMOYLADENOSINE DEHYDRATASE"/>
    <property type="match status" value="1"/>
</dbReference>
<gene>
    <name evidence="2" type="primary">ygdL</name>
    <name evidence="2" type="ORF">DPPLL_37760</name>
</gene>